<dbReference type="STRING" id="856793.MICA_498"/>
<dbReference type="GO" id="GO:0006508">
    <property type="term" value="P:proteolysis"/>
    <property type="evidence" value="ECO:0007669"/>
    <property type="project" value="UniProtKB-KW"/>
</dbReference>
<reference evidence="9 10" key="1">
    <citation type="journal article" date="2011" name="BMC Genomics">
        <title>Genomic insights into an obligate epibiotic bacterial predator: Micavibrio aeruginosavorus ARL-13.</title>
        <authorList>
            <person name="Wang Z."/>
            <person name="Kadouri D."/>
            <person name="Wu M."/>
        </authorList>
    </citation>
    <scope>NUCLEOTIDE SEQUENCE [LARGE SCALE GENOMIC DNA]</scope>
    <source>
        <strain evidence="9 10">ARL-13</strain>
    </source>
</reference>
<dbReference type="RefSeq" id="WP_014102058.1">
    <property type="nucleotide sequence ID" value="NC_016026.1"/>
</dbReference>
<evidence type="ECO:0000256" key="4">
    <source>
        <dbReference type="ARBA" id="ARBA00022801"/>
    </source>
</evidence>
<evidence type="ECO:0000256" key="3">
    <source>
        <dbReference type="ARBA" id="ARBA00022723"/>
    </source>
</evidence>
<proteinExistence type="inferred from homology"/>
<keyword evidence="3 7" id="KW-0479">Metal-binding</keyword>
<evidence type="ECO:0000256" key="2">
    <source>
        <dbReference type="ARBA" id="ARBA00022670"/>
    </source>
</evidence>
<dbReference type="AlphaFoldDB" id="G2KLK5"/>
<dbReference type="FunFam" id="3.40.390.10:FF:000009">
    <property type="entry name" value="Oligopeptidase A"/>
    <property type="match status" value="1"/>
</dbReference>
<sequence length="689" mass="77375">MTNTNPLLTPSDVPNMAPAFDKIREEHFLPAVEAGIEEARKNIAAIKANKDAPTFENTIVALETASETLGAASGVFYNMLSANGTDGLQALSDKIGPLSANFSSDVSLDPDLFARVKAVWDQRDTLSLTPEQSRMLDETYKGFVRGGALLNDADKAKLREMNERLSTMGPAFSNNVKKSAEKFELWITDESDLSGIPDGARAVARQMAEEKGRNDAWLFTLDFPSYLPVVQYADKRSLREKIWRAFASRAYGDEFDNSQMVLDIVTLRDARAKLLGYNDHAAYVLEQRMARTEDEVRAFLTKLKNAYKPAAEKDLKMLQDFARKAGGPDPIQPWDVAYYGEKLKQDLFKFSSEDLRPYFPLDNVLKGVFQHFTKLFNLRFVANDKYPVWHPDVTAYDVFDNDSNKFMGTFYADFFPRTGKKDGAWMTAFRDQGLYRGEVRRPVIAIVCNFTKPAKDQPSLLTFDELLTLFHEMGHAIHGMLSDVTYMSMAGTNVLWDFVELPSQVQENWAYTSETLDLFAAHYKTGEKIPADLVKKLNDAKNFMGGWAGLRQVSFALLDMAWHTANPSTIKDTATFEDSVMKDMSLFPRLAGPQSTAFSHLFAGGYSAGYYSYKWAEVLDADTFALFEEKGLYDQETAKAYKAEILSRGGSEHPQVLYVRFRGRDADPDALLRREGLLDPAQTSPGQVA</sequence>
<dbReference type="HOGENOM" id="CLU_001805_4_0_5"/>
<dbReference type="PANTHER" id="PTHR43660:SF1">
    <property type="entry name" value="DIPEPTIDYL CARBOXYPEPTIDASE"/>
    <property type="match status" value="1"/>
</dbReference>
<evidence type="ECO:0000313" key="10">
    <source>
        <dbReference type="Proteomes" id="UP000009286"/>
    </source>
</evidence>
<evidence type="ECO:0000256" key="1">
    <source>
        <dbReference type="ARBA" id="ARBA00006040"/>
    </source>
</evidence>
<dbReference type="EMBL" id="CP002382">
    <property type="protein sequence ID" value="AEP08835.1"/>
    <property type="molecule type" value="Genomic_DNA"/>
</dbReference>
<evidence type="ECO:0000259" key="8">
    <source>
        <dbReference type="Pfam" id="PF01432"/>
    </source>
</evidence>
<dbReference type="InterPro" id="IPR024080">
    <property type="entry name" value="Neurolysin/TOP_N"/>
</dbReference>
<gene>
    <name evidence="9" type="ordered locus">MICA_498</name>
</gene>
<dbReference type="PANTHER" id="PTHR43660">
    <property type="entry name" value="DIPEPTIDYL CARBOXYPEPTIDASE"/>
    <property type="match status" value="1"/>
</dbReference>
<accession>G2KLK5</accession>
<dbReference type="KEGG" id="mai:MICA_498"/>
<keyword evidence="5 7" id="KW-0862">Zinc</keyword>
<evidence type="ECO:0000256" key="5">
    <source>
        <dbReference type="ARBA" id="ARBA00022833"/>
    </source>
</evidence>
<dbReference type="InterPro" id="IPR034005">
    <property type="entry name" value="M3A_DCP"/>
</dbReference>
<name>G2KLK5_MICAA</name>
<dbReference type="Gene3D" id="3.40.390.10">
    <property type="entry name" value="Collagenase (Catalytic Domain)"/>
    <property type="match status" value="1"/>
</dbReference>
<dbReference type="CDD" id="cd06456">
    <property type="entry name" value="M3A_DCP"/>
    <property type="match status" value="1"/>
</dbReference>
<dbReference type="InterPro" id="IPR024077">
    <property type="entry name" value="Neurolysin/TOP_dom2"/>
</dbReference>
<dbReference type="InterPro" id="IPR045090">
    <property type="entry name" value="Pept_M3A_M3B"/>
</dbReference>
<dbReference type="InterPro" id="IPR001567">
    <property type="entry name" value="Pept_M3A_M3B_dom"/>
</dbReference>
<dbReference type="InterPro" id="IPR024079">
    <property type="entry name" value="MetalloPept_cat_dom_sf"/>
</dbReference>
<dbReference type="Gene3D" id="1.10.1370.10">
    <property type="entry name" value="Neurolysin, domain 3"/>
    <property type="match status" value="1"/>
</dbReference>
<dbReference type="OrthoDB" id="9773538at2"/>
<keyword evidence="2 7" id="KW-0645">Protease</keyword>
<evidence type="ECO:0000256" key="7">
    <source>
        <dbReference type="RuleBase" id="RU003435"/>
    </source>
</evidence>
<dbReference type="SUPFAM" id="SSF55486">
    <property type="entry name" value="Metalloproteases ('zincins'), catalytic domain"/>
    <property type="match status" value="1"/>
</dbReference>
<keyword evidence="6 7" id="KW-0482">Metalloprotease</keyword>
<protein>
    <submittedName>
        <fullName evidence="9">Peptidase M3 family protein</fullName>
    </submittedName>
</protein>
<dbReference type="GO" id="GO:0005829">
    <property type="term" value="C:cytosol"/>
    <property type="evidence" value="ECO:0007669"/>
    <property type="project" value="TreeGrafter"/>
</dbReference>
<dbReference type="GO" id="GO:0004180">
    <property type="term" value="F:carboxypeptidase activity"/>
    <property type="evidence" value="ECO:0007669"/>
    <property type="project" value="TreeGrafter"/>
</dbReference>
<comment type="cofactor">
    <cofactor evidence="7">
        <name>Zn(2+)</name>
        <dbReference type="ChEBI" id="CHEBI:29105"/>
    </cofactor>
    <text evidence="7">Binds 1 zinc ion.</text>
</comment>
<dbReference type="Gene3D" id="1.20.1050.40">
    <property type="entry name" value="Endopeptidase. Chain P, domain 1"/>
    <property type="match status" value="1"/>
</dbReference>
<feature type="domain" description="Peptidase M3A/M3B catalytic" evidence="8">
    <location>
        <begin position="230"/>
        <end position="674"/>
    </location>
</feature>
<dbReference type="GO" id="GO:0004222">
    <property type="term" value="F:metalloendopeptidase activity"/>
    <property type="evidence" value="ECO:0007669"/>
    <property type="project" value="InterPro"/>
</dbReference>
<evidence type="ECO:0000313" key="9">
    <source>
        <dbReference type="EMBL" id="AEP08835.1"/>
    </source>
</evidence>
<comment type="similarity">
    <text evidence="1 7">Belongs to the peptidase M3 family.</text>
</comment>
<dbReference type="GO" id="GO:0046872">
    <property type="term" value="F:metal ion binding"/>
    <property type="evidence" value="ECO:0007669"/>
    <property type="project" value="UniProtKB-UniRule"/>
</dbReference>
<evidence type="ECO:0000256" key="6">
    <source>
        <dbReference type="ARBA" id="ARBA00023049"/>
    </source>
</evidence>
<dbReference type="eggNOG" id="COG0339">
    <property type="taxonomic scope" value="Bacteria"/>
</dbReference>
<keyword evidence="10" id="KW-1185">Reference proteome</keyword>
<organism evidence="9 10">
    <name type="scientific">Micavibrio aeruginosavorus (strain ARL-13)</name>
    <dbReference type="NCBI Taxonomy" id="856793"/>
    <lineage>
        <taxon>Bacteria</taxon>
        <taxon>Pseudomonadati</taxon>
        <taxon>Bdellovibrionota</taxon>
        <taxon>Bdellovibrionia</taxon>
        <taxon>Bdellovibrionales</taxon>
        <taxon>Pseudobdellovibrionaceae</taxon>
        <taxon>Micavibrio</taxon>
    </lineage>
</organism>
<dbReference type="Pfam" id="PF01432">
    <property type="entry name" value="Peptidase_M3"/>
    <property type="match status" value="1"/>
</dbReference>
<dbReference type="Proteomes" id="UP000009286">
    <property type="component" value="Chromosome"/>
</dbReference>
<keyword evidence="4 7" id="KW-0378">Hydrolase</keyword>